<dbReference type="PANTHER" id="PTHR33408:SF2">
    <property type="entry name" value="TRANSPOSASE DDE DOMAIN-CONTAINING PROTEIN"/>
    <property type="match status" value="1"/>
</dbReference>
<reference evidence="2 3" key="1">
    <citation type="submission" date="2023-10" db="EMBL/GenBank/DDBJ databases">
        <title>Characteristics and mechanism of a salt-tolerant marine origin heterotrophic nitrifying- aerobic denitrifying bacteria Marinobacter xestospongiae HN1.</title>
        <authorList>
            <person name="Qi R."/>
        </authorList>
    </citation>
    <scope>NUCLEOTIDE SEQUENCE [LARGE SCALE GENOMIC DNA]</scope>
    <source>
        <strain evidence="2 3">HN1</strain>
    </source>
</reference>
<dbReference type="PANTHER" id="PTHR33408">
    <property type="entry name" value="TRANSPOSASE"/>
    <property type="match status" value="1"/>
</dbReference>
<evidence type="ECO:0000313" key="2">
    <source>
        <dbReference type="EMBL" id="MDV2081244.1"/>
    </source>
</evidence>
<dbReference type="Pfam" id="PF13751">
    <property type="entry name" value="DDE_Tnp_1_6"/>
    <property type="match status" value="1"/>
</dbReference>
<feature type="domain" description="Transposase DDE" evidence="1">
    <location>
        <begin position="1"/>
        <end position="134"/>
    </location>
</feature>
<feature type="non-terminal residue" evidence="2">
    <location>
        <position position="1"/>
    </location>
</feature>
<accession>A0ABU3W3Y0</accession>
<name>A0ABU3W3Y0_9GAMM</name>
<dbReference type="Proteomes" id="UP001269819">
    <property type="component" value="Unassembled WGS sequence"/>
</dbReference>
<proteinExistence type="predicted"/>
<dbReference type="EMBL" id="JAWIIJ010000042">
    <property type="protein sequence ID" value="MDV2081244.1"/>
    <property type="molecule type" value="Genomic_DNA"/>
</dbReference>
<evidence type="ECO:0000259" key="1">
    <source>
        <dbReference type="Pfam" id="PF13751"/>
    </source>
</evidence>
<evidence type="ECO:0000313" key="3">
    <source>
        <dbReference type="Proteomes" id="UP001269819"/>
    </source>
</evidence>
<comment type="caution">
    <text evidence="2">The sequence shown here is derived from an EMBL/GenBank/DDBJ whole genome shotgun (WGS) entry which is preliminary data.</text>
</comment>
<dbReference type="RefSeq" id="WP_316975513.1">
    <property type="nucleotide sequence ID" value="NZ_JAWIIJ010000042.1"/>
</dbReference>
<sequence length="141" mass="16382">CPVGESLTYRSQKEVENGKTRVHFEGRLLQCRHCPKKHRCMQNPTSADHRKGSGRQVSFTIENKRQPNYTDWMKHRVDSPQGKAIYSHRMSVVEPVFGNIGTTKRLNRFSLRSKKKVQGQWQLYCLVHNIEKLVNYGQLAA</sequence>
<organism evidence="2 3">
    <name type="scientific">Marinobacter xestospongiae</name>
    <dbReference type="NCBI Taxonomy" id="994319"/>
    <lineage>
        <taxon>Bacteria</taxon>
        <taxon>Pseudomonadati</taxon>
        <taxon>Pseudomonadota</taxon>
        <taxon>Gammaproteobacteria</taxon>
        <taxon>Pseudomonadales</taxon>
        <taxon>Marinobacteraceae</taxon>
        <taxon>Marinobacter</taxon>
    </lineage>
</organism>
<protein>
    <submittedName>
        <fullName evidence="2">Transposase</fullName>
    </submittedName>
</protein>
<dbReference type="InterPro" id="IPR025668">
    <property type="entry name" value="Tnp_DDE_dom"/>
</dbReference>
<gene>
    <name evidence="2" type="ORF">RYS15_21385</name>
</gene>
<keyword evidence="3" id="KW-1185">Reference proteome</keyword>